<keyword evidence="6" id="KW-0843">Virulence</keyword>
<dbReference type="InterPro" id="IPR001343">
    <property type="entry name" value="Hemolysn_Ca-bd"/>
</dbReference>
<dbReference type="InterPro" id="IPR011049">
    <property type="entry name" value="Serralysin-like_metalloprot_C"/>
</dbReference>
<keyword evidence="10" id="KW-1185">Reference proteome</keyword>
<evidence type="ECO:0000313" key="9">
    <source>
        <dbReference type="EMBL" id="MDG3007719.1"/>
    </source>
</evidence>
<keyword evidence="4" id="KW-0800">Toxin</keyword>
<keyword evidence="7" id="KW-0472">Membrane</keyword>
<evidence type="ECO:0000256" key="8">
    <source>
        <dbReference type="SAM" id="MobiDB-lite"/>
    </source>
</evidence>
<dbReference type="InterPro" id="IPR003995">
    <property type="entry name" value="RTX_toxin_determinant-A"/>
</dbReference>
<comment type="caution">
    <text evidence="9">The sequence shown here is derived from an EMBL/GenBank/DDBJ whole genome shotgun (WGS) entry which is preliminary data.</text>
</comment>
<organism evidence="9 10">
    <name type="scientific">Paludisphaera mucosa</name>
    <dbReference type="NCBI Taxonomy" id="3030827"/>
    <lineage>
        <taxon>Bacteria</taxon>
        <taxon>Pseudomonadati</taxon>
        <taxon>Planctomycetota</taxon>
        <taxon>Planctomycetia</taxon>
        <taxon>Isosphaerales</taxon>
        <taxon>Isosphaeraceae</taxon>
        <taxon>Paludisphaera</taxon>
    </lineage>
</organism>
<gene>
    <name evidence="9" type="ORF">PZE19_28485</name>
</gene>
<evidence type="ECO:0000256" key="2">
    <source>
        <dbReference type="ARBA" id="ARBA00004613"/>
    </source>
</evidence>
<dbReference type="SUPFAM" id="SSF51120">
    <property type="entry name" value="beta-Roll"/>
    <property type="match status" value="4"/>
</dbReference>
<dbReference type="Pfam" id="PF00353">
    <property type="entry name" value="HemolysinCabind"/>
    <property type="match status" value="7"/>
</dbReference>
<evidence type="ECO:0000256" key="4">
    <source>
        <dbReference type="ARBA" id="ARBA00022656"/>
    </source>
</evidence>
<keyword evidence="3" id="KW-0964">Secreted</keyword>
<evidence type="ECO:0000313" key="10">
    <source>
        <dbReference type="Proteomes" id="UP001216907"/>
    </source>
</evidence>
<dbReference type="EMBL" id="JARRAG010000002">
    <property type="protein sequence ID" value="MDG3007719.1"/>
    <property type="molecule type" value="Genomic_DNA"/>
</dbReference>
<sequence length="642" mass="64366">MNRFRPAIQGLEDRRVPAVTSVFNPGLGTLMVFGDAADDTIEISRDALGVISVNGEVPLAGGLSGGVPSVFNTRTISVFGLSGRDTIGLDEANGPLPPAQLFGGSGDDTLVGGSGADALQGQSGDDLLLGQGGDDVLVGQSGDDVMSGGDGADQMLGGDGSDSADGDRGDDAAFLGEGDDLFVWDPGDGSDRVEGEAGFDTMLFNGSGADEVFEASADGPRLRFTRDVGDIVMDVDGVERVDVEALGGADTLTQNDLAGTDVQEIRVDLEAVKGGGAPDDATDRVVVNGTADDDFVDVLAFGGQVFVLTPTFVTVEGASPGDELVVKTLDGDDRIEAGGVAAGLMTFTLDGGSGDDDLSGTAGADVLVGGSGDDFVDGRRGDDALLLGDGDDIAFWRAGDGSDVIEGGAGRDALSASGSTADEEVTLAAVGGRFRMDRDVDAEALDAGGLESFSFFSFGGSDRIVIDDLSGAGVDRVDLSLFDFALPGGDQDEVVVKGTAGDDAIQASTDEAGTVTVSGLAARVRITGADSTGDRLEVSGLGGDDLIDATAIDPREMSLLADGGEGDDVLLGGDGDDILLGGAGSDVLFAGSGDNVASGGDGDDVLRGEEGDDVLDGGDGDDILIGGPGDDVLLNGEVIFDE</sequence>
<proteinExistence type="predicted"/>
<evidence type="ECO:0000256" key="5">
    <source>
        <dbReference type="ARBA" id="ARBA00022737"/>
    </source>
</evidence>
<name>A0ABT6FJJ2_9BACT</name>
<dbReference type="InterPro" id="IPR050557">
    <property type="entry name" value="RTX_toxin/Mannuronan_C5-epim"/>
</dbReference>
<feature type="compositionally biased region" description="Low complexity" evidence="8">
    <location>
        <begin position="131"/>
        <end position="145"/>
    </location>
</feature>
<protein>
    <submittedName>
        <fullName evidence="9">Calcium-binding protein</fullName>
    </submittedName>
</protein>
<keyword evidence="5" id="KW-0677">Repeat</keyword>
<comment type="subcellular location">
    <subcellularLocation>
        <location evidence="1">Membrane</location>
    </subcellularLocation>
    <subcellularLocation>
        <location evidence="2">Secreted</location>
    </subcellularLocation>
</comment>
<dbReference type="Gene3D" id="2.150.10.10">
    <property type="entry name" value="Serralysin-like metalloprotease, C-terminal"/>
    <property type="match status" value="3"/>
</dbReference>
<dbReference type="Proteomes" id="UP001216907">
    <property type="component" value="Unassembled WGS sequence"/>
</dbReference>
<dbReference type="InterPro" id="IPR018511">
    <property type="entry name" value="Hemolysin-typ_Ca-bd_CS"/>
</dbReference>
<evidence type="ECO:0000256" key="6">
    <source>
        <dbReference type="ARBA" id="ARBA00023026"/>
    </source>
</evidence>
<feature type="region of interest" description="Disordered" evidence="8">
    <location>
        <begin position="593"/>
        <end position="621"/>
    </location>
</feature>
<feature type="compositionally biased region" description="Acidic residues" evidence="8">
    <location>
        <begin position="610"/>
        <end position="621"/>
    </location>
</feature>
<evidence type="ECO:0000256" key="3">
    <source>
        <dbReference type="ARBA" id="ARBA00022525"/>
    </source>
</evidence>
<dbReference type="PANTHER" id="PTHR38340:SF1">
    <property type="entry name" value="S-LAYER PROTEIN"/>
    <property type="match status" value="1"/>
</dbReference>
<dbReference type="PANTHER" id="PTHR38340">
    <property type="entry name" value="S-LAYER PROTEIN"/>
    <property type="match status" value="1"/>
</dbReference>
<evidence type="ECO:0000256" key="7">
    <source>
        <dbReference type="ARBA" id="ARBA00023136"/>
    </source>
</evidence>
<feature type="region of interest" description="Disordered" evidence="8">
    <location>
        <begin position="131"/>
        <end position="179"/>
    </location>
</feature>
<evidence type="ECO:0000256" key="1">
    <source>
        <dbReference type="ARBA" id="ARBA00004370"/>
    </source>
</evidence>
<dbReference type="PRINTS" id="PR00313">
    <property type="entry name" value="CABNDNGRPT"/>
</dbReference>
<dbReference type="RefSeq" id="WP_277863991.1">
    <property type="nucleotide sequence ID" value="NZ_JARRAG010000002.1"/>
</dbReference>
<dbReference type="PROSITE" id="PS00330">
    <property type="entry name" value="HEMOLYSIN_CALCIUM"/>
    <property type="match status" value="3"/>
</dbReference>
<accession>A0ABT6FJJ2</accession>
<dbReference type="PRINTS" id="PR01488">
    <property type="entry name" value="RTXTOXINA"/>
</dbReference>
<reference evidence="9 10" key="1">
    <citation type="submission" date="2023-03" db="EMBL/GenBank/DDBJ databases">
        <title>Paludisphaera mucosa sp. nov. a novel planctomycete from northern fen.</title>
        <authorList>
            <person name="Ivanova A."/>
        </authorList>
    </citation>
    <scope>NUCLEOTIDE SEQUENCE [LARGE SCALE GENOMIC DNA]</scope>
    <source>
        <strain evidence="9 10">Pla2</strain>
    </source>
</reference>